<dbReference type="GO" id="GO:0005829">
    <property type="term" value="C:cytosol"/>
    <property type="evidence" value="ECO:0007669"/>
    <property type="project" value="TreeGrafter"/>
</dbReference>
<dbReference type="PANTHER" id="PTHR30283">
    <property type="entry name" value="PEROXIDE STRESS RESPONSE PROTEIN YAAA"/>
    <property type="match status" value="1"/>
</dbReference>
<reference evidence="2 3" key="1">
    <citation type="submission" date="2018-08" db="EMBL/GenBank/DDBJ databases">
        <title>The multiple taxonomic identification of Sphingomonas gilva.</title>
        <authorList>
            <person name="Zhu D."/>
            <person name="Zheng S."/>
        </authorList>
    </citation>
    <scope>NUCLEOTIDE SEQUENCE [LARGE SCALE GENOMIC DNA]</scope>
    <source>
        <strain evidence="2 3">ZDH117</strain>
    </source>
</reference>
<accession>A0A396RM95</accession>
<dbReference type="HAMAP" id="MF_00652">
    <property type="entry name" value="UPF0246"/>
    <property type="match status" value="1"/>
</dbReference>
<dbReference type="NCBIfam" id="NF002542">
    <property type="entry name" value="PRK02101.1-3"/>
    <property type="match status" value="1"/>
</dbReference>
<evidence type="ECO:0000256" key="1">
    <source>
        <dbReference type="HAMAP-Rule" id="MF_00652"/>
    </source>
</evidence>
<organism evidence="2 3">
    <name type="scientific">Sphingomonas gilva</name>
    <dbReference type="NCBI Taxonomy" id="2305907"/>
    <lineage>
        <taxon>Bacteria</taxon>
        <taxon>Pseudomonadati</taxon>
        <taxon>Pseudomonadota</taxon>
        <taxon>Alphaproteobacteria</taxon>
        <taxon>Sphingomonadales</taxon>
        <taxon>Sphingomonadaceae</taxon>
        <taxon>Sphingomonas</taxon>
    </lineage>
</organism>
<dbReference type="EMBL" id="QWLV01000013">
    <property type="protein sequence ID" value="RHW16252.1"/>
    <property type="molecule type" value="Genomic_DNA"/>
</dbReference>
<dbReference type="OrthoDB" id="9777133at2"/>
<name>A0A396RM95_9SPHN</name>
<dbReference type="GO" id="GO:0033194">
    <property type="term" value="P:response to hydroperoxide"/>
    <property type="evidence" value="ECO:0007669"/>
    <property type="project" value="TreeGrafter"/>
</dbReference>
<comment type="caution">
    <text evidence="2">The sequence shown here is derived from an EMBL/GenBank/DDBJ whole genome shotgun (WGS) entry which is preliminary data.</text>
</comment>
<protein>
    <recommendedName>
        <fullName evidence="1">UPF0246 protein D1610_16710</fullName>
    </recommendedName>
</protein>
<gene>
    <name evidence="2" type="primary">yaaA</name>
    <name evidence="2" type="ORF">D1610_16710</name>
</gene>
<dbReference type="Proteomes" id="UP000266693">
    <property type="component" value="Unassembled WGS sequence"/>
</dbReference>
<comment type="similarity">
    <text evidence="1">Belongs to the UPF0246 family.</text>
</comment>
<dbReference type="InterPro" id="IPR005583">
    <property type="entry name" value="YaaA"/>
</dbReference>
<dbReference type="PANTHER" id="PTHR30283:SF4">
    <property type="entry name" value="PEROXIDE STRESS RESISTANCE PROTEIN YAAA"/>
    <property type="match status" value="1"/>
</dbReference>
<dbReference type="RefSeq" id="WP_118865338.1">
    <property type="nucleotide sequence ID" value="NZ_QWLV01000013.1"/>
</dbReference>
<evidence type="ECO:0000313" key="2">
    <source>
        <dbReference type="EMBL" id="RHW16252.1"/>
    </source>
</evidence>
<keyword evidence="3" id="KW-1185">Reference proteome</keyword>
<dbReference type="Pfam" id="PF03883">
    <property type="entry name" value="H2O2_YaaD"/>
    <property type="match status" value="1"/>
</dbReference>
<sequence>MIALLSPAKTLDYAKPLPELQATTPRFESEATLLADAAAGLGVQRLMDLMDISPALASLNAERFGNFPALPVRPALFAFAGDVYTGFDARSAEPEAIDFAQDHVRILSGLYGLLRPLDEIRPYRLEMGTRWAPHTGDLYGFWQDRIARLLAEDAVAEGSRIVIDLASREYWRAVEGKLPEGLRVIRIDFRERAPGGLKFNSFAAKRARGAMARYICEHRLDDPEALKGFDQDGYAFDAAGSEPDMWLFVRA</sequence>
<dbReference type="AlphaFoldDB" id="A0A396RM95"/>
<proteinExistence type="inferred from homology"/>
<evidence type="ECO:0000313" key="3">
    <source>
        <dbReference type="Proteomes" id="UP000266693"/>
    </source>
</evidence>